<protein>
    <submittedName>
        <fullName evidence="5">Cell filamentation protein Fic</fullName>
    </submittedName>
</protein>
<dbReference type="Proteomes" id="UP000177080">
    <property type="component" value="Unassembled WGS sequence"/>
</dbReference>
<keyword evidence="2" id="KW-0067">ATP-binding</keyword>
<accession>A0A1F4ZG01</accession>
<dbReference type="PROSITE" id="PS51459">
    <property type="entry name" value="FIDO"/>
    <property type="match status" value="1"/>
</dbReference>
<evidence type="ECO:0000256" key="3">
    <source>
        <dbReference type="PIRSR" id="PIRSR640198-3"/>
    </source>
</evidence>
<dbReference type="GO" id="GO:0005524">
    <property type="term" value="F:ATP binding"/>
    <property type="evidence" value="ECO:0007669"/>
    <property type="project" value="UniProtKB-KW"/>
</dbReference>
<organism evidence="5 6">
    <name type="scientific">Candidatus Amesbacteria bacterium RIFCSPLOWO2_01_FULL_48_25</name>
    <dbReference type="NCBI Taxonomy" id="1797259"/>
    <lineage>
        <taxon>Bacteria</taxon>
        <taxon>Candidatus Amesiibacteriota</taxon>
    </lineage>
</organism>
<name>A0A1F4ZG01_9BACT</name>
<comment type="caution">
    <text evidence="5">The sequence shown here is derived from an EMBL/GenBank/DDBJ whole genome shotgun (WGS) entry which is preliminary data.</text>
</comment>
<proteinExistence type="predicted"/>
<feature type="binding site" evidence="2">
    <location>
        <begin position="186"/>
        <end position="193"/>
    </location>
    <ligand>
        <name>ATP</name>
        <dbReference type="ChEBI" id="CHEBI:30616"/>
    </ligand>
</feature>
<dbReference type="AlphaFoldDB" id="A0A1F4ZG01"/>
<dbReference type="InterPro" id="IPR036597">
    <property type="entry name" value="Fido-like_dom_sf"/>
</dbReference>
<feature type="site" description="Important for autoinhibition of adenylyltransferase activity" evidence="3">
    <location>
        <position position="51"/>
    </location>
</feature>
<dbReference type="Gene3D" id="1.10.3290.10">
    <property type="entry name" value="Fido-like domain"/>
    <property type="match status" value="1"/>
</dbReference>
<evidence type="ECO:0000256" key="1">
    <source>
        <dbReference type="PIRSR" id="PIRSR640198-1"/>
    </source>
</evidence>
<evidence type="ECO:0000313" key="5">
    <source>
        <dbReference type="EMBL" id="OGD04374.1"/>
    </source>
</evidence>
<dbReference type="STRING" id="1797259.A2989_05060"/>
<gene>
    <name evidence="5" type="ORF">A2989_05060</name>
</gene>
<dbReference type="EMBL" id="MEXN01000001">
    <property type="protein sequence ID" value="OGD04374.1"/>
    <property type="molecule type" value="Genomic_DNA"/>
</dbReference>
<keyword evidence="2" id="KW-0547">Nucleotide-binding</keyword>
<sequence>MVYTILDSRIQARIDEKLAKLNPQRPLSTSAVAKLREQFAIEMTYNSNAIEGNSLTLKETAWVIKDGLTIKGKPLKDHLEARDHYDALDYLYELVEKNSQQTISEVLIRNLHKLVVRETEADQAGSYRQTNVMITGSDHLPPDSSEVSFEMSDLISWAGENIQKLHPVEFAAILHHKLVYIHPFVDGNGRTARLVMNLVLLNRGYPLVVILKNDRQKYYRVLADADKGKLAPLIRFVAQAIERSLNIYLKTLSPEVDAGKKYQPLSSLVNLTPYSKKYLNLLARFGKIEAHKEKRIWVATQEAIERYVKGRQRQRKLST</sequence>
<feature type="binding site" evidence="2">
    <location>
        <begin position="218"/>
        <end position="219"/>
    </location>
    <ligand>
        <name>ATP</name>
        <dbReference type="ChEBI" id="CHEBI:30616"/>
    </ligand>
</feature>
<feature type="active site" evidence="1">
    <location>
        <position position="182"/>
    </location>
</feature>
<dbReference type="SUPFAM" id="SSF140931">
    <property type="entry name" value="Fic-like"/>
    <property type="match status" value="1"/>
</dbReference>
<dbReference type="PANTHER" id="PTHR13504">
    <property type="entry name" value="FIDO DOMAIN-CONTAINING PROTEIN DDB_G0283145"/>
    <property type="match status" value="1"/>
</dbReference>
<dbReference type="Pfam" id="PF02661">
    <property type="entry name" value="Fic"/>
    <property type="match status" value="1"/>
</dbReference>
<reference evidence="5 6" key="1">
    <citation type="journal article" date="2016" name="Nat. Commun.">
        <title>Thousands of microbial genomes shed light on interconnected biogeochemical processes in an aquifer system.</title>
        <authorList>
            <person name="Anantharaman K."/>
            <person name="Brown C.T."/>
            <person name="Hug L.A."/>
            <person name="Sharon I."/>
            <person name="Castelle C.J."/>
            <person name="Probst A.J."/>
            <person name="Thomas B.C."/>
            <person name="Singh A."/>
            <person name="Wilkins M.J."/>
            <person name="Karaoz U."/>
            <person name="Brodie E.L."/>
            <person name="Williams K.H."/>
            <person name="Hubbard S.S."/>
            <person name="Banfield J.F."/>
        </authorList>
    </citation>
    <scope>NUCLEOTIDE SEQUENCE [LARGE SCALE GENOMIC DNA]</scope>
</reference>
<dbReference type="PANTHER" id="PTHR13504:SF38">
    <property type="entry name" value="FIDO DOMAIN-CONTAINING PROTEIN"/>
    <property type="match status" value="1"/>
</dbReference>
<evidence type="ECO:0000313" key="6">
    <source>
        <dbReference type="Proteomes" id="UP000177080"/>
    </source>
</evidence>
<evidence type="ECO:0000259" key="4">
    <source>
        <dbReference type="PROSITE" id="PS51459"/>
    </source>
</evidence>
<dbReference type="InterPro" id="IPR040198">
    <property type="entry name" value="Fido_containing"/>
</dbReference>
<feature type="domain" description="Fido" evidence="4">
    <location>
        <begin position="103"/>
        <end position="239"/>
    </location>
</feature>
<dbReference type="InterPro" id="IPR003812">
    <property type="entry name" value="Fido"/>
</dbReference>
<evidence type="ECO:0000256" key="2">
    <source>
        <dbReference type="PIRSR" id="PIRSR640198-2"/>
    </source>
</evidence>